<dbReference type="AlphaFoldDB" id="A0A3P7LV71"/>
<organism evidence="1 2">
    <name type="scientific">Strongylus vulgaris</name>
    <name type="common">Blood worm</name>
    <dbReference type="NCBI Taxonomy" id="40348"/>
    <lineage>
        <taxon>Eukaryota</taxon>
        <taxon>Metazoa</taxon>
        <taxon>Ecdysozoa</taxon>
        <taxon>Nematoda</taxon>
        <taxon>Chromadorea</taxon>
        <taxon>Rhabditida</taxon>
        <taxon>Rhabditina</taxon>
        <taxon>Rhabditomorpha</taxon>
        <taxon>Strongyloidea</taxon>
        <taxon>Strongylidae</taxon>
        <taxon>Strongylus</taxon>
    </lineage>
</organism>
<protein>
    <submittedName>
        <fullName evidence="1">Uncharacterized protein</fullName>
    </submittedName>
</protein>
<keyword evidence="2" id="KW-1185">Reference proteome</keyword>
<name>A0A3P7LV71_STRVU</name>
<reference evidence="1 2" key="1">
    <citation type="submission" date="2018-11" db="EMBL/GenBank/DDBJ databases">
        <authorList>
            <consortium name="Pathogen Informatics"/>
        </authorList>
    </citation>
    <scope>NUCLEOTIDE SEQUENCE [LARGE SCALE GENOMIC DNA]</scope>
</reference>
<evidence type="ECO:0000313" key="2">
    <source>
        <dbReference type="Proteomes" id="UP000270094"/>
    </source>
</evidence>
<evidence type="ECO:0000313" key="1">
    <source>
        <dbReference type="EMBL" id="VDM82988.1"/>
    </source>
</evidence>
<proteinExistence type="predicted"/>
<sequence length="66" mass="7374">MPLLGIIVANKEVVQQQVDGVNCGVSTCVYAERLARDIPRNKKSQHNLFFDLQGYKLMNAVEIALL</sequence>
<accession>A0A3P7LV71</accession>
<dbReference type="InterPro" id="IPR038765">
    <property type="entry name" value="Papain-like_cys_pep_sf"/>
</dbReference>
<gene>
    <name evidence="1" type="ORF">SVUK_LOCUS17986</name>
</gene>
<dbReference type="Proteomes" id="UP000270094">
    <property type="component" value="Unassembled WGS sequence"/>
</dbReference>
<dbReference type="EMBL" id="UYYB01120459">
    <property type="protein sequence ID" value="VDM82988.1"/>
    <property type="molecule type" value="Genomic_DNA"/>
</dbReference>
<dbReference type="SUPFAM" id="SSF54001">
    <property type="entry name" value="Cysteine proteinases"/>
    <property type="match status" value="1"/>
</dbReference>
<dbReference type="OrthoDB" id="1939479at2759"/>